<dbReference type="OrthoDB" id="277439at2759"/>
<dbReference type="GO" id="GO:0005524">
    <property type="term" value="F:ATP binding"/>
    <property type="evidence" value="ECO:0007669"/>
    <property type="project" value="UniProtKB-KW"/>
</dbReference>
<dbReference type="GO" id="GO:0000226">
    <property type="term" value="P:microtubule cytoskeleton organization"/>
    <property type="evidence" value="ECO:0007669"/>
    <property type="project" value="TreeGrafter"/>
</dbReference>
<dbReference type="GO" id="GO:0015631">
    <property type="term" value="F:tubulin binding"/>
    <property type="evidence" value="ECO:0007669"/>
    <property type="project" value="TreeGrafter"/>
</dbReference>
<dbReference type="OMA" id="WILPRER"/>
<dbReference type="PROSITE" id="PS51221">
    <property type="entry name" value="TTL"/>
    <property type="match status" value="1"/>
</dbReference>
<evidence type="ECO:0008006" key="7">
    <source>
        <dbReference type="Google" id="ProtNLM"/>
    </source>
</evidence>
<keyword evidence="1" id="KW-0436">Ligase</keyword>
<dbReference type="InterPro" id="IPR004344">
    <property type="entry name" value="TTL/TTLL_fam"/>
</dbReference>
<dbReference type="AlphaFoldDB" id="A0A0G4IHJ9"/>
<proteinExistence type="predicted"/>
<feature type="compositionally biased region" description="Basic residues" evidence="4">
    <location>
        <begin position="15"/>
        <end position="24"/>
    </location>
</feature>
<evidence type="ECO:0000256" key="4">
    <source>
        <dbReference type="SAM" id="MobiDB-lite"/>
    </source>
</evidence>
<evidence type="ECO:0000256" key="3">
    <source>
        <dbReference type="ARBA" id="ARBA00022840"/>
    </source>
</evidence>
<dbReference type="SUPFAM" id="SSF56059">
    <property type="entry name" value="Glutathione synthetase ATP-binding domain-like"/>
    <property type="match status" value="1"/>
</dbReference>
<name>A0A0G4IHJ9_PLABS</name>
<dbReference type="PANTHER" id="PTHR12241">
    <property type="entry name" value="TUBULIN POLYGLUTAMYLASE"/>
    <property type="match status" value="1"/>
</dbReference>
<dbReference type="PANTHER" id="PTHR12241:SF118">
    <property type="entry name" value="TUBULIN POLYGLUTAMYLASE TTLL2-RELATED"/>
    <property type="match status" value="1"/>
</dbReference>
<sequence>MVPRIHHGMPNAAPRRQRSRKTARDHHHIVFANRHNVKCTLRSRSLNGMGSDDEGGARSGRLVYKIGPDVHPILGQVLDGRGWRSVSGDDDGSWTLNWQHNRFPKSSYMSCAPHQRLNHCQKSSGITKKDALARQLRRMRNTFGKVYDFSPETWILPRERDQLSARFSSNEIWIVKPCASSKGRDIFLATSAQLTESNDLSQMACIVQRYIPNPMLVFGYKCDLRLYVLVKSFQPLKAYLYRRGLARFTTQQYSLDVDTLGNPYCHLTNSSINRFSPSMSDDKGGIGPGCKWTLARFFSNLAERGFNVPRVQRRIRHLVALTLLSVAHEIVPNRNCFELFGFDVLLDCQAKPYYPQSLLACSAQTGSPVGG</sequence>
<keyword evidence="6" id="KW-1185">Reference proteome</keyword>
<dbReference type="Pfam" id="PF03133">
    <property type="entry name" value="TTL"/>
    <property type="match status" value="1"/>
</dbReference>
<evidence type="ECO:0000313" key="5">
    <source>
        <dbReference type="EMBL" id="CEO94693.1"/>
    </source>
</evidence>
<dbReference type="GO" id="GO:0036064">
    <property type="term" value="C:ciliary basal body"/>
    <property type="evidence" value="ECO:0007669"/>
    <property type="project" value="TreeGrafter"/>
</dbReference>
<dbReference type="Gene3D" id="3.30.470.20">
    <property type="entry name" value="ATP-grasp fold, B domain"/>
    <property type="match status" value="1"/>
</dbReference>
<feature type="region of interest" description="Disordered" evidence="4">
    <location>
        <begin position="1"/>
        <end position="24"/>
    </location>
</feature>
<dbReference type="STRING" id="37360.A0A0G4IHJ9"/>
<dbReference type="Proteomes" id="UP000039324">
    <property type="component" value="Unassembled WGS sequence"/>
</dbReference>
<evidence type="ECO:0000313" key="6">
    <source>
        <dbReference type="Proteomes" id="UP000039324"/>
    </source>
</evidence>
<organism evidence="5 6">
    <name type="scientific">Plasmodiophora brassicae</name>
    <name type="common">Clubroot disease agent</name>
    <dbReference type="NCBI Taxonomy" id="37360"/>
    <lineage>
        <taxon>Eukaryota</taxon>
        <taxon>Sar</taxon>
        <taxon>Rhizaria</taxon>
        <taxon>Endomyxa</taxon>
        <taxon>Phytomyxea</taxon>
        <taxon>Plasmodiophorida</taxon>
        <taxon>Plasmodiophoridae</taxon>
        <taxon>Plasmodiophora</taxon>
    </lineage>
</organism>
<gene>
    <name evidence="5" type="ORF">PBRA_000478</name>
</gene>
<dbReference type="GO" id="GO:0070740">
    <property type="term" value="F:tubulin-glutamic acid ligase activity"/>
    <property type="evidence" value="ECO:0007669"/>
    <property type="project" value="TreeGrafter"/>
</dbReference>
<evidence type="ECO:0000256" key="1">
    <source>
        <dbReference type="ARBA" id="ARBA00022598"/>
    </source>
</evidence>
<protein>
    <recommendedName>
        <fullName evidence="7">Tubulin--tyrosine ligase-like protein 9</fullName>
    </recommendedName>
</protein>
<keyword evidence="2" id="KW-0547">Nucleotide-binding</keyword>
<dbReference type="EMBL" id="CDSF01000001">
    <property type="protein sequence ID" value="CEO94693.1"/>
    <property type="molecule type" value="Genomic_DNA"/>
</dbReference>
<keyword evidence="3" id="KW-0067">ATP-binding</keyword>
<evidence type="ECO:0000256" key="2">
    <source>
        <dbReference type="ARBA" id="ARBA00022741"/>
    </source>
</evidence>
<reference evidence="5 6" key="1">
    <citation type="submission" date="2015-02" db="EMBL/GenBank/DDBJ databases">
        <authorList>
            <person name="Chooi Y.-H."/>
        </authorList>
    </citation>
    <scope>NUCLEOTIDE SEQUENCE [LARGE SCALE GENOMIC DNA]</scope>
    <source>
        <strain evidence="5">E3</strain>
    </source>
</reference>
<accession>A0A0G4IHJ9</accession>